<gene>
    <name evidence="3" type="ORF">J8A68_002636</name>
</gene>
<feature type="compositionally biased region" description="Low complexity" evidence="1">
    <location>
        <begin position="495"/>
        <end position="508"/>
    </location>
</feature>
<evidence type="ECO:0000313" key="3">
    <source>
        <dbReference type="EMBL" id="KAG7663776.1"/>
    </source>
</evidence>
<protein>
    <recommendedName>
        <fullName evidence="2">AHC1-like C2H2 zinc-finger domain-containing protein</fullName>
    </recommendedName>
</protein>
<dbReference type="PANTHER" id="PTHR46007:SF8">
    <property type="entry name" value="C2H2-TYPE DOMAIN-CONTAINING PROTEIN"/>
    <property type="match status" value="1"/>
</dbReference>
<dbReference type="Pfam" id="PF25909">
    <property type="entry name" value="zf-C2H2_AHC1"/>
    <property type="match status" value="1"/>
</dbReference>
<dbReference type="InterPro" id="IPR051647">
    <property type="entry name" value="Mediator_comp_sub12"/>
</dbReference>
<dbReference type="EMBL" id="JAGSYN010000117">
    <property type="protein sequence ID" value="KAG7663776.1"/>
    <property type="molecule type" value="Genomic_DNA"/>
</dbReference>
<dbReference type="GO" id="GO:0045944">
    <property type="term" value="P:positive regulation of transcription by RNA polymerase II"/>
    <property type="evidence" value="ECO:0007669"/>
    <property type="project" value="TreeGrafter"/>
</dbReference>
<name>A0A8J5QNF8_9ASCO</name>
<comment type="caution">
    <text evidence="3">The sequence shown here is derived from an EMBL/GenBank/DDBJ whole genome shotgun (WGS) entry which is preliminary data.</text>
</comment>
<dbReference type="GeneID" id="73469437"/>
<dbReference type="AlphaFoldDB" id="A0A8J5QNF8"/>
<feature type="compositionally biased region" description="Low complexity" evidence="1">
    <location>
        <begin position="41"/>
        <end position="66"/>
    </location>
</feature>
<proteinExistence type="predicted"/>
<dbReference type="GO" id="GO:0003713">
    <property type="term" value="F:transcription coactivator activity"/>
    <property type="evidence" value="ECO:0007669"/>
    <property type="project" value="TreeGrafter"/>
</dbReference>
<dbReference type="OrthoDB" id="5355528at2759"/>
<feature type="domain" description="AHC1-like C2H2 zinc-finger" evidence="2">
    <location>
        <begin position="273"/>
        <end position="354"/>
    </location>
</feature>
<feature type="compositionally biased region" description="Acidic residues" evidence="1">
    <location>
        <begin position="515"/>
        <end position="524"/>
    </location>
</feature>
<feature type="region of interest" description="Disordered" evidence="1">
    <location>
        <begin position="368"/>
        <end position="392"/>
    </location>
</feature>
<keyword evidence="4" id="KW-1185">Reference proteome</keyword>
<dbReference type="GO" id="GO:0016592">
    <property type="term" value="C:mediator complex"/>
    <property type="evidence" value="ECO:0007669"/>
    <property type="project" value="TreeGrafter"/>
</dbReference>
<organism evidence="3 4">
    <name type="scientific">[Candida] subhashii</name>
    <dbReference type="NCBI Taxonomy" id="561895"/>
    <lineage>
        <taxon>Eukaryota</taxon>
        <taxon>Fungi</taxon>
        <taxon>Dikarya</taxon>
        <taxon>Ascomycota</taxon>
        <taxon>Saccharomycotina</taxon>
        <taxon>Pichiomycetes</taxon>
        <taxon>Debaryomycetaceae</taxon>
        <taxon>Spathaspora</taxon>
    </lineage>
</organism>
<accession>A0A8J5QNF8</accession>
<feature type="compositionally biased region" description="Polar residues" evidence="1">
    <location>
        <begin position="370"/>
        <end position="392"/>
    </location>
</feature>
<dbReference type="InterPro" id="IPR058706">
    <property type="entry name" value="zf-C2H2_AHC1-like"/>
</dbReference>
<evidence type="ECO:0000313" key="4">
    <source>
        <dbReference type="Proteomes" id="UP000694255"/>
    </source>
</evidence>
<dbReference type="PANTHER" id="PTHR46007">
    <property type="entry name" value="MEDIATOR OF RNA POLYMERASE II TRANSCRIPTION SUBUNIT 12"/>
    <property type="match status" value="1"/>
</dbReference>
<feature type="compositionally biased region" description="Low complexity" evidence="1">
    <location>
        <begin position="230"/>
        <end position="263"/>
    </location>
</feature>
<feature type="region of interest" description="Disordered" evidence="1">
    <location>
        <begin position="203"/>
        <end position="263"/>
    </location>
</feature>
<feature type="region of interest" description="Disordered" evidence="1">
    <location>
        <begin position="13"/>
        <end position="67"/>
    </location>
</feature>
<evidence type="ECO:0000256" key="1">
    <source>
        <dbReference type="SAM" id="MobiDB-lite"/>
    </source>
</evidence>
<feature type="compositionally biased region" description="Polar residues" evidence="1">
    <location>
        <begin position="20"/>
        <end position="40"/>
    </location>
</feature>
<feature type="region of interest" description="Disordered" evidence="1">
    <location>
        <begin position="460"/>
        <end position="547"/>
    </location>
</feature>
<sequence length="547" mass="61468">MEDIQKQIDKCISPGEVIATTPNEFTSSRSISPNTTTMANQQQQQQQQQQQEQVEATGSSSGSSTTNHKEIILKKLEEIPLDKLKEIITNQIDLEIQLKHKELQLTEIITNQIDLEIQLKHKELQLTNKEINKIESQLLILRKFFDIPTDVKLTNEPNDFTIKYFDILNKSLSSTYENIMKLQQQQQQLQPLQEHQSQGIPIEHSQYPVNPAGISPPTPAGSSSGHIYRTRSTTSSLRPSSTSHITTSQSSYPQQQHPQPSAYPPYNQRALGCLYRRTDGVVVRLKCPDCQRSNFSSAQGFLNHSRIAHAKEYTSQDAAALKCGEILPEIKQDIQGEESLRRLNEKGIDPNRNLNICEISFGGTGGAASTIPSTNANTKTHGIHQQGSASRMPTKQEILLMRTKSPKPHILTSLHHHKLTSESELFKKLMKEGKMKREEYEQLIKDTEEQIEHPQFLDDELNDQEDDGESEASSGLSANPSSTSLPSLHKRRQSRGGINIANIANGGNENREENANDDEVESEEEAKSTSEELVDDNTPDIKRRKKS</sequence>
<feature type="compositionally biased region" description="Polar residues" evidence="1">
    <location>
        <begin position="471"/>
        <end position="486"/>
    </location>
</feature>
<evidence type="ECO:0000259" key="2">
    <source>
        <dbReference type="Pfam" id="PF25909"/>
    </source>
</evidence>
<dbReference type="RefSeq" id="XP_049264008.1">
    <property type="nucleotide sequence ID" value="XM_049406408.1"/>
</dbReference>
<feature type="compositionally biased region" description="Acidic residues" evidence="1">
    <location>
        <begin position="460"/>
        <end position="470"/>
    </location>
</feature>
<dbReference type="Proteomes" id="UP000694255">
    <property type="component" value="Unassembled WGS sequence"/>
</dbReference>
<reference evidence="3 4" key="1">
    <citation type="journal article" date="2021" name="DNA Res.">
        <title>Genome analysis of Candida subhashii reveals its hybrid nature and dual mitochondrial genome conformations.</title>
        <authorList>
            <person name="Mixao V."/>
            <person name="Hegedusova E."/>
            <person name="Saus E."/>
            <person name="Pryszcz L.P."/>
            <person name="Cillingova A."/>
            <person name="Nosek J."/>
            <person name="Gabaldon T."/>
        </authorList>
    </citation>
    <scope>NUCLEOTIDE SEQUENCE [LARGE SCALE GENOMIC DNA]</scope>
    <source>
        <strain evidence="3 4">CBS 10753</strain>
    </source>
</reference>